<reference evidence="5 6" key="1">
    <citation type="submission" date="2023-10" db="EMBL/GenBank/DDBJ databases">
        <authorList>
            <person name="Wang X.X."/>
        </authorList>
    </citation>
    <scope>NUCLEOTIDE SEQUENCE [LARGE SCALE GENOMIC DNA]</scope>
    <source>
        <strain evidence="5 6">NBRC 12816</strain>
    </source>
</reference>
<organism evidence="5 6">
    <name type="scientific">Streptomyces roseolus</name>
    <dbReference type="NCBI Taxonomy" id="67358"/>
    <lineage>
        <taxon>Bacteria</taxon>
        <taxon>Bacillati</taxon>
        <taxon>Actinomycetota</taxon>
        <taxon>Actinomycetes</taxon>
        <taxon>Kitasatosporales</taxon>
        <taxon>Streptomycetaceae</taxon>
        <taxon>Streptomyces</taxon>
    </lineage>
</organism>
<feature type="signal peptide" evidence="3">
    <location>
        <begin position="1"/>
        <end position="17"/>
    </location>
</feature>
<comment type="caution">
    <text evidence="5">The sequence shown here is derived from an EMBL/GenBank/DDBJ whole genome shotgun (WGS) entry which is preliminary data.</text>
</comment>
<proteinExistence type="predicted"/>
<evidence type="ECO:0000256" key="2">
    <source>
        <dbReference type="SAM" id="MobiDB-lite"/>
    </source>
</evidence>
<gene>
    <name evidence="5" type="ORF">R2363_19565</name>
</gene>
<dbReference type="EMBL" id="JAWJZF010000393">
    <property type="protein sequence ID" value="MDX2294365.1"/>
    <property type="molecule type" value="Genomic_DNA"/>
</dbReference>
<evidence type="ECO:0000256" key="3">
    <source>
        <dbReference type="SAM" id="SignalP"/>
    </source>
</evidence>
<dbReference type="RefSeq" id="WP_319010682.1">
    <property type="nucleotide sequence ID" value="NZ_JAWJZF010000393.1"/>
</dbReference>
<evidence type="ECO:0000256" key="1">
    <source>
        <dbReference type="ARBA" id="ARBA00022729"/>
    </source>
</evidence>
<dbReference type="Pfam" id="PF11611">
    <property type="entry name" value="DUF4352"/>
    <property type="match status" value="1"/>
</dbReference>
<sequence length="190" mass="19422">MFALVLSGLLAAAVACSDETVSTTPASTPPVSRTPAQETPATASPSPTPSRTSAAVGDTLDLTGIGDDEKLAVTVVRVVDPADAKNQYASPDAGMRFVAVQFRLKNTGTAVYKDSPSNGAKVVDTQGQQFDATYEDTNAGPGFPGSITIAPGDTGLGFITFEVPTSSKIAKVQFAMNSGFSGNAGQWNVS</sequence>
<dbReference type="Gene3D" id="2.60.40.1240">
    <property type="match status" value="1"/>
</dbReference>
<protein>
    <submittedName>
        <fullName evidence="5">DUF4352 domain-containing protein</fullName>
    </submittedName>
</protein>
<dbReference type="Proteomes" id="UP001278571">
    <property type="component" value="Unassembled WGS sequence"/>
</dbReference>
<keyword evidence="1 3" id="KW-0732">Signal</keyword>
<dbReference type="InterPro" id="IPR029050">
    <property type="entry name" value="Immunoprotect_excell_Ig-like"/>
</dbReference>
<feature type="chain" id="PRO_5046983750" evidence="3">
    <location>
        <begin position="18"/>
        <end position="190"/>
    </location>
</feature>
<evidence type="ECO:0000313" key="5">
    <source>
        <dbReference type="EMBL" id="MDX2294365.1"/>
    </source>
</evidence>
<dbReference type="InterPro" id="IPR029051">
    <property type="entry name" value="DUF4352"/>
</dbReference>
<evidence type="ECO:0000259" key="4">
    <source>
        <dbReference type="Pfam" id="PF11611"/>
    </source>
</evidence>
<name>A0ABU4K9E0_9ACTN</name>
<evidence type="ECO:0000313" key="6">
    <source>
        <dbReference type="Proteomes" id="UP001278571"/>
    </source>
</evidence>
<accession>A0ABU4K9E0</accession>
<feature type="region of interest" description="Disordered" evidence="2">
    <location>
        <begin position="19"/>
        <end position="56"/>
    </location>
</feature>
<keyword evidence="6" id="KW-1185">Reference proteome</keyword>
<feature type="domain" description="DUF4352" evidence="4">
    <location>
        <begin position="68"/>
        <end position="182"/>
    </location>
</feature>